<protein>
    <submittedName>
        <fullName evidence="1">Uncharacterized protein</fullName>
    </submittedName>
</protein>
<accession>A0A0A9AXU5</accession>
<proteinExistence type="predicted"/>
<evidence type="ECO:0000313" key="1">
    <source>
        <dbReference type="EMBL" id="JAD53735.1"/>
    </source>
</evidence>
<reference evidence="1" key="2">
    <citation type="journal article" date="2015" name="Data Brief">
        <title>Shoot transcriptome of the giant reed, Arundo donax.</title>
        <authorList>
            <person name="Barrero R.A."/>
            <person name="Guerrero F.D."/>
            <person name="Moolhuijzen P."/>
            <person name="Goolsby J.A."/>
            <person name="Tidwell J."/>
            <person name="Bellgard S.E."/>
            <person name="Bellgard M.I."/>
        </authorList>
    </citation>
    <scope>NUCLEOTIDE SEQUENCE</scope>
    <source>
        <tissue evidence="1">Shoot tissue taken approximately 20 cm above the soil surface</tissue>
    </source>
</reference>
<reference evidence="1" key="1">
    <citation type="submission" date="2014-09" db="EMBL/GenBank/DDBJ databases">
        <authorList>
            <person name="Magalhaes I.L.F."/>
            <person name="Oliveira U."/>
            <person name="Santos F.R."/>
            <person name="Vidigal T.H.D.A."/>
            <person name="Brescovit A.D."/>
            <person name="Santos A.J."/>
        </authorList>
    </citation>
    <scope>NUCLEOTIDE SEQUENCE</scope>
    <source>
        <tissue evidence="1">Shoot tissue taken approximately 20 cm above the soil surface</tissue>
    </source>
</reference>
<dbReference type="AlphaFoldDB" id="A0A0A9AXU5"/>
<name>A0A0A9AXU5_ARUDO</name>
<dbReference type="EMBL" id="GBRH01244160">
    <property type="protein sequence ID" value="JAD53735.1"/>
    <property type="molecule type" value="Transcribed_RNA"/>
</dbReference>
<organism evidence="1">
    <name type="scientific">Arundo donax</name>
    <name type="common">Giant reed</name>
    <name type="synonym">Donax arundinaceus</name>
    <dbReference type="NCBI Taxonomy" id="35708"/>
    <lineage>
        <taxon>Eukaryota</taxon>
        <taxon>Viridiplantae</taxon>
        <taxon>Streptophyta</taxon>
        <taxon>Embryophyta</taxon>
        <taxon>Tracheophyta</taxon>
        <taxon>Spermatophyta</taxon>
        <taxon>Magnoliopsida</taxon>
        <taxon>Liliopsida</taxon>
        <taxon>Poales</taxon>
        <taxon>Poaceae</taxon>
        <taxon>PACMAD clade</taxon>
        <taxon>Arundinoideae</taxon>
        <taxon>Arundineae</taxon>
        <taxon>Arundo</taxon>
    </lineage>
</organism>
<sequence>MLTQLIFYFQFNSGKIPFRSVM</sequence>